<proteinExistence type="predicted"/>
<protein>
    <recommendedName>
        <fullName evidence="4">Cysteine rich repeat-containing protein</fullName>
    </recommendedName>
</protein>
<organism evidence="2 3">
    <name type="scientific">Peredibacter starrii</name>
    <dbReference type="NCBI Taxonomy" id="28202"/>
    <lineage>
        <taxon>Bacteria</taxon>
        <taxon>Pseudomonadati</taxon>
        <taxon>Bdellovibrionota</taxon>
        <taxon>Bacteriovoracia</taxon>
        <taxon>Bacteriovoracales</taxon>
        <taxon>Bacteriovoracaceae</taxon>
        <taxon>Peredibacter</taxon>
    </lineage>
</organism>
<dbReference type="EMBL" id="CP139487">
    <property type="protein sequence ID" value="WPU65050.1"/>
    <property type="molecule type" value="Genomic_DNA"/>
</dbReference>
<evidence type="ECO:0008006" key="4">
    <source>
        <dbReference type="Google" id="ProtNLM"/>
    </source>
</evidence>
<keyword evidence="3" id="KW-1185">Reference proteome</keyword>
<evidence type="ECO:0000256" key="1">
    <source>
        <dbReference type="SAM" id="SignalP"/>
    </source>
</evidence>
<accession>A0AAX4HNZ4</accession>
<feature type="signal peptide" evidence="1">
    <location>
        <begin position="1"/>
        <end position="18"/>
    </location>
</feature>
<feature type="chain" id="PRO_5043825276" description="Cysteine rich repeat-containing protein" evidence="1">
    <location>
        <begin position="19"/>
        <end position="85"/>
    </location>
</feature>
<dbReference type="Proteomes" id="UP001324634">
    <property type="component" value="Chromosome"/>
</dbReference>
<sequence length="85" mass="9443">MKHILMSLALVFSVSAFADIDEGSAVNIQPKAERVEASRTCFNELQKLGCGHPKDDADHFRTCMSEVYTSLDSGCQTIMKRLYGK</sequence>
<evidence type="ECO:0000313" key="2">
    <source>
        <dbReference type="EMBL" id="WPU65050.1"/>
    </source>
</evidence>
<dbReference type="AlphaFoldDB" id="A0AAX4HNZ4"/>
<reference evidence="2 3" key="1">
    <citation type="submission" date="2023-11" db="EMBL/GenBank/DDBJ databases">
        <title>Peredibacter starrii A3.12.</title>
        <authorList>
            <person name="Mitchell R.J."/>
        </authorList>
    </citation>
    <scope>NUCLEOTIDE SEQUENCE [LARGE SCALE GENOMIC DNA]</scope>
    <source>
        <strain evidence="2 3">A3.12</strain>
    </source>
</reference>
<dbReference type="RefSeq" id="WP_321395012.1">
    <property type="nucleotide sequence ID" value="NZ_CP139487.1"/>
</dbReference>
<name>A0AAX4HNZ4_9BACT</name>
<gene>
    <name evidence="2" type="ORF">SOO65_20345</name>
</gene>
<keyword evidence="1" id="KW-0732">Signal</keyword>
<evidence type="ECO:0000313" key="3">
    <source>
        <dbReference type="Proteomes" id="UP001324634"/>
    </source>
</evidence>
<dbReference type="KEGG" id="psti:SOO65_20345"/>